<dbReference type="EMBL" id="PXOG01000071">
    <property type="protein sequence ID" value="RGP78261.1"/>
    <property type="molecule type" value="Genomic_DNA"/>
</dbReference>
<dbReference type="InterPro" id="IPR036291">
    <property type="entry name" value="NAD(P)-bd_dom_sf"/>
</dbReference>
<dbReference type="SUPFAM" id="SSF51735">
    <property type="entry name" value="NAD(P)-binding Rossmann-fold domains"/>
    <property type="match status" value="1"/>
</dbReference>
<dbReference type="OrthoDB" id="1731983at2759"/>
<accession>A0A395T0P2</accession>
<keyword evidence="3" id="KW-1185">Reference proteome</keyword>
<reference evidence="2 3" key="1">
    <citation type="journal article" date="2018" name="PLoS Pathog.">
        <title>Evolution of structural diversity of trichothecenes, a family of toxins produced by plant pathogenic and entomopathogenic fungi.</title>
        <authorList>
            <person name="Proctor R.H."/>
            <person name="McCormick S.P."/>
            <person name="Kim H.S."/>
            <person name="Cardoza R.E."/>
            <person name="Stanley A.M."/>
            <person name="Lindo L."/>
            <person name="Kelly A."/>
            <person name="Brown D.W."/>
            <person name="Lee T."/>
            <person name="Vaughan M.M."/>
            <person name="Alexander N.J."/>
            <person name="Busman M."/>
            <person name="Gutierrez S."/>
        </authorList>
    </citation>
    <scope>NUCLEOTIDE SEQUENCE [LARGE SCALE GENOMIC DNA]</scope>
    <source>
        <strain evidence="2 3">NRRL 20695</strain>
    </source>
</reference>
<gene>
    <name evidence="2" type="ORF">FLONG3_3576</name>
</gene>
<comment type="caution">
    <text evidence="2">The sequence shown here is derived from an EMBL/GenBank/DDBJ whole genome shotgun (WGS) entry which is preliminary data.</text>
</comment>
<dbReference type="CDD" id="cd08948">
    <property type="entry name" value="5beta-POR_like_SDR_a"/>
    <property type="match status" value="1"/>
</dbReference>
<name>A0A395T0P2_9HYPO</name>
<dbReference type="STRING" id="694270.A0A395T0P2"/>
<dbReference type="PANTHER" id="PTHR32487">
    <property type="entry name" value="3-OXO-DELTA(4,5)-STEROID 5-BETA-REDUCTASE"/>
    <property type="match status" value="1"/>
</dbReference>
<feature type="domain" description="PRISE-like Rossmann-fold" evidence="1">
    <location>
        <begin position="22"/>
        <end position="207"/>
    </location>
</feature>
<dbReference type="AlphaFoldDB" id="A0A395T0P2"/>
<sequence length="389" mass="43550">MALHSESPYVGLPSFEQKGLTALVAGANGISGQHMLRVLAKHPDRWSKIYALSRRPPQGLFDAPHIQSVALDFLSGTDNIRKTLKANSITKVDYVFFFAYKESSGSGELWGGQEQMVQENGQMLEDFIHAMDGISIKRIILQTGAKNYGVHIGPTLMPSREDDPRVLSLPNFYYRQEDILKELGPRYGFTYSVVRPSHTIGAVQGNTMNLAIDTFSSARMNAYIEEWCALTPEAANEAFNAVNGDIPTWRRTFTDLASYWNIPLDEEQFNKSAPFPTYAESEHAAPDGSGRRGKFELRCSLVEWAKQPRVLDAWERIAKREGLDPAIFHSASWPFGDGVLSFQHQLVLDASKVRSFGFFGYVESVQDFITVFELAAELKLLPRPKSSKS</sequence>
<organism evidence="2 3">
    <name type="scientific">Fusarium longipes</name>
    <dbReference type="NCBI Taxonomy" id="694270"/>
    <lineage>
        <taxon>Eukaryota</taxon>
        <taxon>Fungi</taxon>
        <taxon>Dikarya</taxon>
        <taxon>Ascomycota</taxon>
        <taxon>Pezizomycotina</taxon>
        <taxon>Sordariomycetes</taxon>
        <taxon>Hypocreomycetidae</taxon>
        <taxon>Hypocreales</taxon>
        <taxon>Nectriaceae</taxon>
        <taxon>Fusarium</taxon>
    </lineage>
</organism>
<dbReference type="Gene3D" id="3.40.50.720">
    <property type="entry name" value="NAD(P)-binding Rossmann-like Domain"/>
    <property type="match status" value="1"/>
</dbReference>
<dbReference type="InterPro" id="IPR055222">
    <property type="entry name" value="PRISE-like_Rossmann-fold"/>
</dbReference>
<evidence type="ECO:0000313" key="2">
    <source>
        <dbReference type="EMBL" id="RGP78261.1"/>
    </source>
</evidence>
<dbReference type="Pfam" id="PF22917">
    <property type="entry name" value="PRISE"/>
    <property type="match status" value="1"/>
</dbReference>
<evidence type="ECO:0000259" key="1">
    <source>
        <dbReference type="Pfam" id="PF22917"/>
    </source>
</evidence>
<dbReference type="PANTHER" id="PTHR32487:SF29">
    <property type="entry name" value="NAD-DEPENDENT EPIMERASE_DEHYDRATASE DOMAIN-CONTAINING PROTEIN"/>
    <property type="match status" value="1"/>
</dbReference>
<proteinExistence type="predicted"/>
<evidence type="ECO:0000313" key="3">
    <source>
        <dbReference type="Proteomes" id="UP000266234"/>
    </source>
</evidence>
<dbReference type="Proteomes" id="UP000266234">
    <property type="component" value="Unassembled WGS sequence"/>
</dbReference>
<protein>
    <submittedName>
        <fullName evidence="2">Aldo-keto reductase family</fullName>
    </submittedName>
</protein>